<comment type="caution">
    <text evidence="2">The sequence shown here is derived from an EMBL/GenBank/DDBJ whole genome shotgun (WGS) entry which is preliminary data.</text>
</comment>
<dbReference type="PANTHER" id="PTHR21477:SF13">
    <property type="entry name" value="KIAA0930"/>
    <property type="match status" value="1"/>
</dbReference>
<accession>A0A438KMK3</accession>
<protein>
    <submittedName>
        <fullName evidence="2">Uncharacterized protein</fullName>
    </submittedName>
</protein>
<organism evidence="2 3">
    <name type="scientific">Vitis vinifera</name>
    <name type="common">Grape</name>
    <dbReference type="NCBI Taxonomy" id="29760"/>
    <lineage>
        <taxon>Eukaryota</taxon>
        <taxon>Viridiplantae</taxon>
        <taxon>Streptophyta</taxon>
        <taxon>Embryophyta</taxon>
        <taxon>Tracheophyta</taxon>
        <taxon>Spermatophyta</taxon>
        <taxon>Magnoliopsida</taxon>
        <taxon>eudicotyledons</taxon>
        <taxon>Gunneridae</taxon>
        <taxon>Pentapetalae</taxon>
        <taxon>rosids</taxon>
        <taxon>Vitales</taxon>
        <taxon>Vitaceae</taxon>
        <taxon>Viteae</taxon>
        <taxon>Vitis</taxon>
    </lineage>
</organism>
<evidence type="ECO:0000313" key="2">
    <source>
        <dbReference type="EMBL" id="RVX22430.1"/>
    </source>
</evidence>
<feature type="compositionally biased region" description="Low complexity" evidence="1">
    <location>
        <begin position="291"/>
        <end position="300"/>
    </location>
</feature>
<sequence>MPNVLSTHGSGVVDTAHSKLRIDFDTTLSSLEFQVSSPLEYWQNLIMLVHPRISLNLDLLSSWVVPPSPLLISLSSSLIKSSSFSCLNLPLHDLLDISHYQPRPNSVKPLHDCPHGFKTQSTNSKSLPFMNARNLSSPSNVGHYSVSVKSCLQLLKGVEWELSQGLGFNIQSSQNVSAWMKFLPASYSIFFTSHCPCFLYLLLFTASCGKSVQVVKTVYASPSRVEFHLDSKKASAFIEVETIPAYPDICFAVDDFDSTFDAVVLTETDHCYCVLLNAHDGAAFPSEKTSPDCSSSNTSSLRIDTDSEKSKNTKVGVSPQFMYEITNSNFMVARSTLMDMKYSKLKQIVCITFLLDIEGLTLFSGFVSYQMVREAYDAGKSRFGSLLLLGQSAGKTDRLYMKGPGGRGEVEVAVSGVAAMVKCLIAFIADIQLSKAFDHIQDESYDQSQQPSGPSSPVHASKRGFGIGTIVRKAATVASVAAKHAYAAAAATRSSDEEMLPLKCCLMSISLPWEHIAYDLMFKGSPPVNL</sequence>
<reference evidence="2 3" key="1">
    <citation type="journal article" date="2018" name="PLoS Genet.">
        <title>Population sequencing reveals clonal diversity and ancestral inbreeding in the grapevine cultivar Chardonnay.</title>
        <authorList>
            <person name="Roach M.J."/>
            <person name="Johnson D.L."/>
            <person name="Bohlmann J."/>
            <person name="van Vuuren H.J."/>
            <person name="Jones S.J."/>
            <person name="Pretorius I.S."/>
            <person name="Schmidt S.A."/>
            <person name="Borneman A.R."/>
        </authorList>
    </citation>
    <scope>NUCLEOTIDE SEQUENCE [LARGE SCALE GENOMIC DNA]</scope>
    <source>
        <strain evidence="3">cv. Chardonnay</strain>
        <tissue evidence="2">Leaf</tissue>
    </source>
</reference>
<dbReference type="AlphaFoldDB" id="A0A438KMK3"/>
<evidence type="ECO:0000256" key="1">
    <source>
        <dbReference type="SAM" id="MobiDB-lite"/>
    </source>
</evidence>
<gene>
    <name evidence="2" type="ORF">CK203_012699</name>
</gene>
<evidence type="ECO:0000313" key="3">
    <source>
        <dbReference type="Proteomes" id="UP000288805"/>
    </source>
</evidence>
<dbReference type="PANTHER" id="PTHR21477">
    <property type="entry name" value="ZGC:172139"/>
    <property type="match status" value="1"/>
</dbReference>
<dbReference type="EMBL" id="QGNW01000003">
    <property type="protein sequence ID" value="RVX22430.1"/>
    <property type="molecule type" value="Genomic_DNA"/>
</dbReference>
<proteinExistence type="predicted"/>
<dbReference type="Pfam" id="PF09741">
    <property type="entry name" value="DUF2045"/>
    <property type="match status" value="1"/>
</dbReference>
<name>A0A438KMK3_VITVI</name>
<feature type="region of interest" description="Disordered" evidence="1">
    <location>
        <begin position="285"/>
        <end position="312"/>
    </location>
</feature>
<dbReference type="Proteomes" id="UP000288805">
    <property type="component" value="Unassembled WGS sequence"/>
</dbReference>
<dbReference type="InterPro" id="IPR019141">
    <property type="entry name" value="DUF2045"/>
</dbReference>